<reference evidence="2" key="1">
    <citation type="submission" date="2020-03" db="EMBL/GenBank/DDBJ databases">
        <authorList>
            <person name="Weist P."/>
        </authorList>
    </citation>
    <scope>NUCLEOTIDE SEQUENCE</scope>
</reference>
<gene>
    <name evidence="2" type="ORF">PLEPLA_LOCUS45873</name>
</gene>
<accession>A0A9N7VYR6</accession>
<protein>
    <submittedName>
        <fullName evidence="2">Uncharacterized protein</fullName>
    </submittedName>
</protein>
<evidence type="ECO:0000313" key="3">
    <source>
        <dbReference type="Proteomes" id="UP001153269"/>
    </source>
</evidence>
<organism evidence="2 3">
    <name type="scientific">Pleuronectes platessa</name>
    <name type="common">European plaice</name>
    <dbReference type="NCBI Taxonomy" id="8262"/>
    <lineage>
        <taxon>Eukaryota</taxon>
        <taxon>Metazoa</taxon>
        <taxon>Chordata</taxon>
        <taxon>Craniata</taxon>
        <taxon>Vertebrata</taxon>
        <taxon>Euteleostomi</taxon>
        <taxon>Actinopterygii</taxon>
        <taxon>Neopterygii</taxon>
        <taxon>Teleostei</taxon>
        <taxon>Neoteleostei</taxon>
        <taxon>Acanthomorphata</taxon>
        <taxon>Carangaria</taxon>
        <taxon>Pleuronectiformes</taxon>
        <taxon>Pleuronectoidei</taxon>
        <taxon>Pleuronectidae</taxon>
        <taxon>Pleuronectes</taxon>
    </lineage>
</organism>
<feature type="region of interest" description="Disordered" evidence="1">
    <location>
        <begin position="1"/>
        <end position="26"/>
    </location>
</feature>
<sequence>MHTGRREAQDQTVEPDSVTRTTENGSGFILRRFLSDPVNPRRGAVNTRGLSTWEEKGVVERTEAGGVKPGCIGGADGYHDNGRRLHLYLSDCTLETDDSSAATP</sequence>
<name>A0A9N7VYR6_PLEPL</name>
<evidence type="ECO:0000313" key="2">
    <source>
        <dbReference type="EMBL" id="CAB1458045.1"/>
    </source>
</evidence>
<keyword evidence="3" id="KW-1185">Reference proteome</keyword>
<dbReference type="AlphaFoldDB" id="A0A9N7VYR6"/>
<proteinExistence type="predicted"/>
<evidence type="ECO:0000256" key="1">
    <source>
        <dbReference type="SAM" id="MobiDB-lite"/>
    </source>
</evidence>
<feature type="compositionally biased region" description="Polar residues" evidence="1">
    <location>
        <begin position="10"/>
        <end position="25"/>
    </location>
</feature>
<dbReference type="Proteomes" id="UP001153269">
    <property type="component" value="Unassembled WGS sequence"/>
</dbReference>
<comment type="caution">
    <text evidence="2">The sequence shown here is derived from an EMBL/GenBank/DDBJ whole genome shotgun (WGS) entry which is preliminary data.</text>
</comment>
<dbReference type="EMBL" id="CADEAL010004369">
    <property type="protein sequence ID" value="CAB1458045.1"/>
    <property type="molecule type" value="Genomic_DNA"/>
</dbReference>